<evidence type="ECO:0000313" key="2">
    <source>
        <dbReference type="EMBL" id="MBO0935654.1"/>
    </source>
</evidence>
<name>A0A939GEA9_9BACT</name>
<dbReference type="AlphaFoldDB" id="A0A939GEA9"/>
<protein>
    <recommendedName>
        <fullName evidence="4">DUF3575 domain-containing protein</fullName>
    </recommendedName>
</protein>
<reference evidence="2" key="1">
    <citation type="submission" date="2021-03" db="EMBL/GenBank/DDBJ databases">
        <title>Fibrella sp. HMF5335 genome sequencing and assembly.</title>
        <authorList>
            <person name="Kang H."/>
            <person name="Kim H."/>
            <person name="Bae S."/>
            <person name="Joh K."/>
        </authorList>
    </citation>
    <scope>NUCLEOTIDE SEQUENCE</scope>
    <source>
        <strain evidence="2">HMF5335</strain>
    </source>
</reference>
<evidence type="ECO:0008006" key="4">
    <source>
        <dbReference type="Google" id="ProtNLM"/>
    </source>
</evidence>
<gene>
    <name evidence="2" type="ORF">J2I47_03750</name>
</gene>
<keyword evidence="3" id="KW-1185">Reference proteome</keyword>
<dbReference type="EMBL" id="JAFMYV010000002">
    <property type="protein sequence ID" value="MBO0935654.1"/>
    <property type="molecule type" value="Genomic_DNA"/>
</dbReference>
<keyword evidence="1" id="KW-0732">Signal</keyword>
<evidence type="ECO:0000256" key="1">
    <source>
        <dbReference type="SAM" id="SignalP"/>
    </source>
</evidence>
<feature type="signal peptide" evidence="1">
    <location>
        <begin position="1"/>
        <end position="19"/>
    </location>
</feature>
<feature type="chain" id="PRO_5036745764" description="DUF3575 domain-containing protein" evidence="1">
    <location>
        <begin position="20"/>
        <end position="243"/>
    </location>
</feature>
<accession>A0A939GEA9</accession>
<sequence length="243" mass="28038">MLALLFSALLLITPPDTLAPQPDSSGRADTLRLSKAVTKLAVNLDFRDSFLERQHVNVWGVNAGIEFGEKRHQLTLGYYWLSYATYLQLINWRRDAARRINLDYYTRTDLWFMNIQYWWNLTNNRHWMVSFPVELGGGVAYALPQSLGPDQPIDRTHRSFFVPVQVGAYAQWKATRWAGLSIQGGYRRAIFQTDINQHFNGVYYSVGVSVFPALVTDMWRFLRKGDRISPVKAPQPRTGSQYE</sequence>
<comment type="caution">
    <text evidence="2">The sequence shown here is derived from an EMBL/GenBank/DDBJ whole genome shotgun (WGS) entry which is preliminary data.</text>
</comment>
<proteinExistence type="predicted"/>
<dbReference type="RefSeq" id="WP_207363224.1">
    <property type="nucleotide sequence ID" value="NZ_JAFMYV010000002.1"/>
</dbReference>
<organism evidence="2 3">
    <name type="scientific">Fibrella rubiginis</name>
    <dbReference type="NCBI Taxonomy" id="2817060"/>
    <lineage>
        <taxon>Bacteria</taxon>
        <taxon>Pseudomonadati</taxon>
        <taxon>Bacteroidota</taxon>
        <taxon>Cytophagia</taxon>
        <taxon>Cytophagales</taxon>
        <taxon>Spirosomataceae</taxon>
        <taxon>Fibrella</taxon>
    </lineage>
</organism>
<evidence type="ECO:0000313" key="3">
    <source>
        <dbReference type="Proteomes" id="UP000664034"/>
    </source>
</evidence>
<dbReference type="Proteomes" id="UP000664034">
    <property type="component" value="Unassembled WGS sequence"/>
</dbReference>